<dbReference type="AlphaFoldDB" id="A0A3N2DDU3"/>
<protein>
    <submittedName>
        <fullName evidence="1">Uncharacterized protein</fullName>
    </submittedName>
</protein>
<evidence type="ECO:0000313" key="1">
    <source>
        <dbReference type="EMBL" id="ROR97828.1"/>
    </source>
</evidence>
<dbReference type="Proteomes" id="UP000275356">
    <property type="component" value="Unassembled WGS sequence"/>
</dbReference>
<accession>A0A3N2DDU3</accession>
<dbReference type="RefSeq" id="WP_148059611.1">
    <property type="nucleotide sequence ID" value="NZ_RKHQ01000001.1"/>
</dbReference>
<evidence type="ECO:0000313" key="2">
    <source>
        <dbReference type="Proteomes" id="UP000275356"/>
    </source>
</evidence>
<dbReference type="OrthoDB" id="9932605at2"/>
<reference evidence="1 2" key="1">
    <citation type="submission" date="2018-11" db="EMBL/GenBank/DDBJ databases">
        <title>Sequencing the genomes of 1000 actinobacteria strains.</title>
        <authorList>
            <person name="Klenk H.-P."/>
        </authorList>
    </citation>
    <scope>NUCLEOTIDE SEQUENCE [LARGE SCALE GENOMIC DNA]</scope>
    <source>
        <strain evidence="1 2">DSM 13521</strain>
    </source>
</reference>
<sequence>MNHECAGGCAMCRDETSTTLPRVIPLSEVRVGDTVRVEWTEDDVTPSRTGVVAGIDGDGTLRSPSCRAIGPYTLRQLAGRTVVRADLIVYLLDRPAPTLPTEPGSMIVDATIRGIEGRTAILNDCGIWNTPRNVRGHRSHSPEHITAWTPARIVADGEPVTR</sequence>
<dbReference type="EMBL" id="RKHQ01000001">
    <property type="protein sequence ID" value="ROR97828.1"/>
    <property type="molecule type" value="Genomic_DNA"/>
</dbReference>
<proteinExistence type="predicted"/>
<organism evidence="1 2">
    <name type="scientific">Salana multivorans</name>
    <dbReference type="NCBI Taxonomy" id="120377"/>
    <lineage>
        <taxon>Bacteria</taxon>
        <taxon>Bacillati</taxon>
        <taxon>Actinomycetota</taxon>
        <taxon>Actinomycetes</taxon>
        <taxon>Micrococcales</taxon>
        <taxon>Beutenbergiaceae</taxon>
        <taxon>Salana</taxon>
    </lineage>
</organism>
<comment type="caution">
    <text evidence="1">The sequence shown here is derived from an EMBL/GenBank/DDBJ whole genome shotgun (WGS) entry which is preliminary data.</text>
</comment>
<keyword evidence="2" id="KW-1185">Reference proteome</keyword>
<gene>
    <name evidence="1" type="ORF">EDD28_2437</name>
</gene>
<name>A0A3N2DDU3_9MICO</name>